<keyword evidence="1" id="KW-0489">Methyltransferase</keyword>
<keyword evidence="1" id="KW-0808">Transferase</keyword>
<dbReference type="AlphaFoldDB" id="A0A5J5IIU8"/>
<gene>
    <name evidence="1" type="ORF">FW778_10550</name>
</gene>
<dbReference type="RefSeq" id="WP_150414671.1">
    <property type="nucleotide sequence ID" value="NZ_VYQF01000002.1"/>
</dbReference>
<keyword evidence="2" id="KW-1185">Reference proteome</keyword>
<reference evidence="1 2" key="1">
    <citation type="submission" date="2019-09" db="EMBL/GenBank/DDBJ databases">
        <title>Draft genome sequence of Ginsengibacter sp. BR5-29.</title>
        <authorList>
            <person name="Im W.-T."/>
        </authorList>
    </citation>
    <scope>NUCLEOTIDE SEQUENCE [LARGE SCALE GENOMIC DNA]</scope>
    <source>
        <strain evidence="1 2">BR5-29</strain>
    </source>
</reference>
<evidence type="ECO:0000313" key="1">
    <source>
        <dbReference type="EMBL" id="KAA9039262.1"/>
    </source>
</evidence>
<evidence type="ECO:0000313" key="2">
    <source>
        <dbReference type="Proteomes" id="UP000326903"/>
    </source>
</evidence>
<dbReference type="Gene3D" id="3.40.50.150">
    <property type="entry name" value="Vaccinia Virus protein VP39"/>
    <property type="match status" value="1"/>
</dbReference>
<dbReference type="GO" id="GO:0032259">
    <property type="term" value="P:methylation"/>
    <property type="evidence" value="ECO:0007669"/>
    <property type="project" value="UniProtKB-KW"/>
</dbReference>
<dbReference type="EMBL" id="VYQF01000002">
    <property type="protein sequence ID" value="KAA9039262.1"/>
    <property type="molecule type" value="Genomic_DNA"/>
</dbReference>
<dbReference type="Pfam" id="PF13578">
    <property type="entry name" value="Methyltransf_24"/>
    <property type="match status" value="1"/>
</dbReference>
<accession>A0A5J5IIU8</accession>
<proteinExistence type="predicted"/>
<dbReference type="Proteomes" id="UP000326903">
    <property type="component" value="Unassembled WGS sequence"/>
</dbReference>
<protein>
    <submittedName>
        <fullName evidence="1">Class I SAM-dependent methyltransferase</fullName>
    </submittedName>
</protein>
<dbReference type="InterPro" id="IPR029063">
    <property type="entry name" value="SAM-dependent_MTases_sf"/>
</dbReference>
<organism evidence="1 2">
    <name type="scientific">Ginsengibacter hankyongi</name>
    <dbReference type="NCBI Taxonomy" id="2607284"/>
    <lineage>
        <taxon>Bacteria</taxon>
        <taxon>Pseudomonadati</taxon>
        <taxon>Bacteroidota</taxon>
        <taxon>Chitinophagia</taxon>
        <taxon>Chitinophagales</taxon>
        <taxon>Chitinophagaceae</taxon>
        <taxon>Ginsengibacter</taxon>
    </lineage>
</organism>
<dbReference type="GO" id="GO:0008168">
    <property type="term" value="F:methyltransferase activity"/>
    <property type="evidence" value="ECO:0007669"/>
    <property type="project" value="UniProtKB-KW"/>
</dbReference>
<dbReference type="SUPFAM" id="SSF53335">
    <property type="entry name" value="S-adenosyl-L-methionine-dependent methyltransferases"/>
    <property type="match status" value="1"/>
</dbReference>
<sequence length="265" mass="30686">MYSSFQLAKKYLTYYIKAQNGKGHGVHSPFVFDFITHVLNDKKEYECYKKIEALRQQLLNDNSIIEVEDFGAGSAVIPFKKRKINAIAKSSLKNKKFAKLLYRIVNNYKPESIVELGTSFGITTCYIACANKDAEINTFEGSKQIAKIARQNFEQTGFRNINLTEGDFNKTFVAELRAIKKVDFAFIDGNHRRDATLDYFLSLLKKSSNTSIFIFDDIHWSSEMEEAWRQIQEHDSVTLTIDLFFIGLVFFNPDFKVKQHFTIRF</sequence>
<comment type="caution">
    <text evidence="1">The sequence shown here is derived from an EMBL/GenBank/DDBJ whole genome shotgun (WGS) entry which is preliminary data.</text>
</comment>
<name>A0A5J5IIU8_9BACT</name>